<protein>
    <submittedName>
        <fullName evidence="2">Enamine deaminase RidA (YjgF/YER057c/UK114 family)</fullName>
    </submittedName>
</protein>
<comment type="caution">
    <text evidence="2">The sequence shown here is derived from an EMBL/GenBank/DDBJ whole genome shotgun (WGS) entry which is preliminary data.</text>
</comment>
<dbReference type="EMBL" id="JAUSVX010000022">
    <property type="protein sequence ID" value="MDQ0474376.1"/>
    <property type="molecule type" value="Genomic_DNA"/>
</dbReference>
<accession>A0ABU0JLL8</accession>
<dbReference type="InterPro" id="IPR013813">
    <property type="entry name" value="Endoribo_LPSP/chorism_mut-like"/>
</dbReference>
<gene>
    <name evidence="2" type="ORF">QO011_007416</name>
</gene>
<evidence type="ECO:0000313" key="2">
    <source>
        <dbReference type="EMBL" id="MDQ0474376.1"/>
    </source>
</evidence>
<name>A0ABU0JLL8_9HYPH</name>
<reference evidence="2 3" key="1">
    <citation type="submission" date="2023-07" db="EMBL/GenBank/DDBJ databases">
        <title>Genomic Encyclopedia of Type Strains, Phase IV (KMG-IV): sequencing the most valuable type-strain genomes for metagenomic binning, comparative biology and taxonomic classification.</title>
        <authorList>
            <person name="Goeker M."/>
        </authorList>
    </citation>
    <scope>NUCLEOTIDE SEQUENCE [LARGE SCALE GENOMIC DNA]</scope>
    <source>
        <strain evidence="2 3">DSM 19619</strain>
    </source>
</reference>
<dbReference type="PANTHER" id="PTHR43760:SF1">
    <property type="entry name" value="ENDORIBONUCLEASE L-PSP_CHORISMATE MUTASE-LIKE DOMAIN-CONTAINING PROTEIN"/>
    <property type="match status" value="1"/>
</dbReference>
<dbReference type="PANTHER" id="PTHR43760">
    <property type="entry name" value="ENDORIBONUCLEASE-RELATED"/>
    <property type="match status" value="1"/>
</dbReference>
<dbReference type="SUPFAM" id="SSF55298">
    <property type="entry name" value="YjgF-like"/>
    <property type="match status" value="1"/>
</dbReference>
<dbReference type="CDD" id="cd02199">
    <property type="entry name" value="YjgF_YER057c_UK114_like_1"/>
    <property type="match status" value="1"/>
</dbReference>
<proteinExistence type="predicted"/>
<feature type="domain" description="Endoribonuclease L-PSP/chorismate mutase-like" evidence="1">
    <location>
        <begin position="18"/>
        <end position="145"/>
    </location>
</feature>
<keyword evidence="3" id="KW-1185">Reference proteome</keyword>
<evidence type="ECO:0000259" key="1">
    <source>
        <dbReference type="Pfam" id="PF14588"/>
    </source>
</evidence>
<dbReference type="Pfam" id="PF14588">
    <property type="entry name" value="YjgF_endoribonc"/>
    <property type="match status" value="1"/>
</dbReference>
<dbReference type="Proteomes" id="UP001242480">
    <property type="component" value="Unassembled WGS sequence"/>
</dbReference>
<evidence type="ECO:0000313" key="3">
    <source>
        <dbReference type="Proteomes" id="UP001242480"/>
    </source>
</evidence>
<organism evidence="2 3">
    <name type="scientific">Labrys wisconsinensis</name>
    <dbReference type="NCBI Taxonomy" id="425677"/>
    <lineage>
        <taxon>Bacteria</taxon>
        <taxon>Pseudomonadati</taxon>
        <taxon>Pseudomonadota</taxon>
        <taxon>Alphaproteobacteria</taxon>
        <taxon>Hyphomicrobiales</taxon>
        <taxon>Xanthobacteraceae</taxon>
        <taxon>Labrys</taxon>
    </lineage>
</organism>
<sequence length="165" mass="17459">MQAPTEDERPASARDPYARLHALGLSLPAAPTPIANFRPAIREGRLVFLSGQGPTGAGGQLHTGKVGADVGMPEAYAHARLTGLNLIAVMHDALGDLKRVRRVVKIFGMVNATPDFAEHSAVIDGCSDLFFEVFGDAGRHARTAVGVSSLPRRITVEIEAVIAVQ</sequence>
<dbReference type="InterPro" id="IPR035959">
    <property type="entry name" value="RutC-like_sf"/>
</dbReference>
<dbReference type="Gene3D" id="3.30.1330.40">
    <property type="entry name" value="RutC-like"/>
    <property type="match status" value="1"/>
</dbReference>
<dbReference type="RefSeq" id="WP_307283898.1">
    <property type="nucleotide sequence ID" value="NZ_JAUSVX010000022.1"/>
</dbReference>